<sequence length="200" mass="22300">MQEVREGPLVSANTRIKPRLKASYDDQLRSELLKELGLVNIMQVPSLEKIVVNCGVGGAVKQASLIDGAVSDLTLITGQKPLITKAKKSIASFQLREGNAIGVKATLRGDRMWEFYDRLVTLAIPRIRDFRGLSVKAFDGHGNYTIGVTEQLIFPEIDYDKIDTTRGMDITIVTTAKTDEHGRALLRALGFPFEREQERR</sequence>
<dbReference type="InterPro" id="IPR002132">
    <property type="entry name" value="Ribosomal_uL5"/>
</dbReference>
<accession>A0A6J7GTT6</accession>
<dbReference type="InterPro" id="IPR031310">
    <property type="entry name" value="Ribosomal_uL5_N"/>
</dbReference>
<dbReference type="FunFam" id="3.30.1440.10:FF:000001">
    <property type="entry name" value="50S ribosomal protein L5"/>
    <property type="match status" value="1"/>
</dbReference>
<keyword evidence="3" id="KW-0687">Ribonucleoprotein</keyword>
<evidence type="ECO:0000256" key="1">
    <source>
        <dbReference type="ARBA" id="ARBA00008553"/>
    </source>
</evidence>
<dbReference type="PIRSF" id="PIRSF002161">
    <property type="entry name" value="Ribosomal_L5"/>
    <property type="match status" value="1"/>
</dbReference>
<dbReference type="NCBIfam" id="NF000585">
    <property type="entry name" value="PRK00010.1"/>
    <property type="match status" value="1"/>
</dbReference>
<feature type="domain" description="Large ribosomal subunit protein uL5 N-terminal" evidence="4">
    <location>
        <begin position="40"/>
        <end position="96"/>
    </location>
</feature>
<keyword evidence="2" id="KW-0689">Ribosomal protein</keyword>
<reference evidence="6" key="1">
    <citation type="submission" date="2020-05" db="EMBL/GenBank/DDBJ databases">
        <authorList>
            <person name="Chiriac C."/>
            <person name="Salcher M."/>
            <person name="Ghai R."/>
            <person name="Kavagutti S V."/>
        </authorList>
    </citation>
    <scope>NUCLEOTIDE SEQUENCE</scope>
</reference>
<proteinExistence type="inferred from homology"/>
<dbReference type="SUPFAM" id="SSF55282">
    <property type="entry name" value="RL5-like"/>
    <property type="match status" value="1"/>
</dbReference>
<evidence type="ECO:0000313" key="7">
    <source>
        <dbReference type="EMBL" id="CAB5025803.1"/>
    </source>
</evidence>
<protein>
    <submittedName>
        <fullName evidence="6">Unannotated protein</fullName>
    </submittedName>
</protein>
<gene>
    <name evidence="6" type="ORF">UFOPK3605_00913</name>
    <name evidence="7" type="ORF">UFOPK4121_00947</name>
</gene>
<comment type="similarity">
    <text evidence="1">Belongs to the universal ribosomal protein uL5 family.</text>
</comment>
<dbReference type="AlphaFoldDB" id="A0A6J7GTT6"/>
<dbReference type="GO" id="GO:0003735">
    <property type="term" value="F:structural constituent of ribosome"/>
    <property type="evidence" value="ECO:0007669"/>
    <property type="project" value="InterPro"/>
</dbReference>
<evidence type="ECO:0000259" key="5">
    <source>
        <dbReference type="Pfam" id="PF00673"/>
    </source>
</evidence>
<evidence type="ECO:0000259" key="4">
    <source>
        <dbReference type="Pfam" id="PF00281"/>
    </source>
</evidence>
<dbReference type="GO" id="GO:0006412">
    <property type="term" value="P:translation"/>
    <property type="evidence" value="ECO:0007669"/>
    <property type="project" value="InterPro"/>
</dbReference>
<dbReference type="Gene3D" id="3.30.1440.10">
    <property type="match status" value="1"/>
</dbReference>
<dbReference type="HAMAP" id="MF_01333_B">
    <property type="entry name" value="Ribosomal_uL5_B"/>
    <property type="match status" value="1"/>
</dbReference>
<evidence type="ECO:0000313" key="6">
    <source>
        <dbReference type="EMBL" id="CAB4908105.1"/>
    </source>
</evidence>
<dbReference type="Pfam" id="PF00673">
    <property type="entry name" value="Ribosomal_L5_C"/>
    <property type="match status" value="1"/>
</dbReference>
<dbReference type="EMBL" id="CAFBMM010000041">
    <property type="protein sequence ID" value="CAB4908105.1"/>
    <property type="molecule type" value="Genomic_DNA"/>
</dbReference>
<dbReference type="PROSITE" id="PS00358">
    <property type="entry name" value="RIBOSOMAL_L5"/>
    <property type="match status" value="1"/>
</dbReference>
<organism evidence="6">
    <name type="scientific">freshwater metagenome</name>
    <dbReference type="NCBI Taxonomy" id="449393"/>
    <lineage>
        <taxon>unclassified sequences</taxon>
        <taxon>metagenomes</taxon>
        <taxon>ecological metagenomes</taxon>
    </lineage>
</organism>
<dbReference type="InterPro" id="IPR020930">
    <property type="entry name" value="Ribosomal_uL5_bac-type"/>
</dbReference>
<evidence type="ECO:0000256" key="3">
    <source>
        <dbReference type="ARBA" id="ARBA00023274"/>
    </source>
</evidence>
<dbReference type="InterPro" id="IPR031309">
    <property type="entry name" value="Ribosomal_uL5_C"/>
</dbReference>
<evidence type="ECO:0000256" key="2">
    <source>
        <dbReference type="ARBA" id="ARBA00022980"/>
    </source>
</evidence>
<dbReference type="GO" id="GO:1990904">
    <property type="term" value="C:ribonucleoprotein complex"/>
    <property type="evidence" value="ECO:0007669"/>
    <property type="project" value="UniProtKB-KW"/>
</dbReference>
<dbReference type="InterPro" id="IPR022803">
    <property type="entry name" value="Ribosomal_uL5_dom_sf"/>
</dbReference>
<dbReference type="PANTHER" id="PTHR11994">
    <property type="entry name" value="60S RIBOSOMAL PROTEIN L11-RELATED"/>
    <property type="match status" value="1"/>
</dbReference>
<dbReference type="InterPro" id="IPR020929">
    <property type="entry name" value="Ribosomal_uL5_CS"/>
</dbReference>
<dbReference type="EMBL" id="CAFBPQ010000027">
    <property type="protein sequence ID" value="CAB5025803.1"/>
    <property type="molecule type" value="Genomic_DNA"/>
</dbReference>
<name>A0A6J7GTT6_9ZZZZ</name>
<feature type="domain" description="Large ribosomal subunit protein uL5 C-terminal" evidence="5">
    <location>
        <begin position="101"/>
        <end position="193"/>
    </location>
</feature>
<dbReference type="GO" id="GO:0005840">
    <property type="term" value="C:ribosome"/>
    <property type="evidence" value="ECO:0007669"/>
    <property type="project" value="UniProtKB-KW"/>
</dbReference>
<dbReference type="Pfam" id="PF00281">
    <property type="entry name" value="Ribosomal_L5"/>
    <property type="match status" value="1"/>
</dbReference>